<gene>
    <name evidence="1" type="ORF">LCGC14_1213200</name>
</gene>
<dbReference type="AlphaFoldDB" id="A0A0F9M0T5"/>
<reference evidence="1" key="1">
    <citation type="journal article" date="2015" name="Nature">
        <title>Complex archaea that bridge the gap between prokaryotes and eukaryotes.</title>
        <authorList>
            <person name="Spang A."/>
            <person name="Saw J.H."/>
            <person name="Jorgensen S.L."/>
            <person name="Zaremba-Niedzwiedzka K."/>
            <person name="Martijn J."/>
            <person name="Lind A.E."/>
            <person name="van Eijk R."/>
            <person name="Schleper C."/>
            <person name="Guy L."/>
            <person name="Ettema T.J."/>
        </authorList>
    </citation>
    <scope>NUCLEOTIDE SEQUENCE</scope>
</reference>
<evidence type="ECO:0000313" key="1">
    <source>
        <dbReference type="EMBL" id="KKM92956.1"/>
    </source>
</evidence>
<sequence length="117" mass="11516">MGVVQTGIPGVTADGAGNMNVAESLTALLGLAPASASVGVASAEVVAANADRTGLVLLNLSKSSISFGLEGAPAVLNSGITLLTGGAWTMDKGNFTLGAITAISDKAVQELAIQEFE</sequence>
<name>A0A0F9M0T5_9ZZZZ</name>
<protein>
    <submittedName>
        <fullName evidence="1">Uncharacterized protein</fullName>
    </submittedName>
</protein>
<comment type="caution">
    <text evidence="1">The sequence shown here is derived from an EMBL/GenBank/DDBJ whole genome shotgun (WGS) entry which is preliminary data.</text>
</comment>
<accession>A0A0F9M0T5</accession>
<proteinExistence type="predicted"/>
<organism evidence="1">
    <name type="scientific">marine sediment metagenome</name>
    <dbReference type="NCBI Taxonomy" id="412755"/>
    <lineage>
        <taxon>unclassified sequences</taxon>
        <taxon>metagenomes</taxon>
        <taxon>ecological metagenomes</taxon>
    </lineage>
</organism>
<dbReference type="EMBL" id="LAZR01006330">
    <property type="protein sequence ID" value="KKM92956.1"/>
    <property type="molecule type" value="Genomic_DNA"/>
</dbReference>